<feature type="transmembrane region" description="Helical" evidence="2">
    <location>
        <begin position="182"/>
        <end position="200"/>
    </location>
</feature>
<evidence type="ECO:0000256" key="2">
    <source>
        <dbReference type="SAM" id="Phobius"/>
    </source>
</evidence>
<gene>
    <name evidence="3" type="ORF">CVS47_00201</name>
</gene>
<proteinExistence type="predicted"/>
<accession>A0A3S9W6K0</accession>
<feature type="transmembrane region" description="Helical" evidence="2">
    <location>
        <begin position="212"/>
        <end position="232"/>
    </location>
</feature>
<dbReference type="Proteomes" id="UP000276888">
    <property type="component" value="Chromosome"/>
</dbReference>
<name>A0A3S9W6K0_9MICO</name>
<keyword evidence="2" id="KW-0472">Membrane</keyword>
<keyword evidence="2" id="KW-0812">Transmembrane</keyword>
<dbReference type="KEGG" id="mlv:CVS47_00201"/>
<dbReference type="AlphaFoldDB" id="A0A3S9W6K0"/>
<feature type="transmembrane region" description="Helical" evidence="2">
    <location>
        <begin position="139"/>
        <end position="162"/>
    </location>
</feature>
<keyword evidence="2" id="KW-1133">Transmembrane helix</keyword>
<organism evidence="3 4">
    <name type="scientific">Microbacterium lemovicicum</name>
    <dbReference type="NCBI Taxonomy" id="1072463"/>
    <lineage>
        <taxon>Bacteria</taxon>
        <taxon>Bacillati</taxon>
        <taxon>Actinomycetota</taxon>
        <taxon>Actinomycetes</taxon>
        <taxon>Micrococcales</taxon>
        <taxon>Microbacteriaceae</taxon>
        <taxon>Microbacterium</taxon>
    </lineage>
</organism>
<keyword evidence="4" id="KW-1185">Reference proteome</keyword>
<dbReference type="EMBL" id="CP031423">
    <property type="protein sequence ID" value="AZS35609.1"/>
    <property type="molecule type" value="Genomic_DNA"/>
</dbReference>
<evidence type="ECO:0000256" key="1">
    <source>
        <dbReference type="SAM" id="MobiDB-lite"/>
    </source>
</evidence>
<feature type="transmembrane region" description="Helical" evidence="2">
    <location>
        <begin position="70"/>
        <end position="88"/>
    </location>
</feature>
<sequence length="250" mass="25862">MNASPRRQPSVVKRDSPGSPATVVVEEVADPTSATLTVEEDVATDAGQTKRLGTRNGVLRSVGASAAARFAVMPISAFLGIIVTRLLIENYGEATYAQYILLVSVGALIPFADLGVGAAIMNAAAGAKNPRTDAHLRSVLVACIRVLASSAIVIILVAVAIYALGAWPALLGEGLTPSTGGLAATLCLVVFGFSVLTSFGQRIMIALGLNSTVILLQVLQTPIVLLVLWTVISTGVVEATSPSSPTWRRS</sequence>
<reference evidence="3 4" key="1">
    <citation type="submission" date="2018-08" db="EMBL/GenBank/DDBJ databases">
        <title>Microbacterium lemovicicum sp. nov., a bacterium isolated from a natural uranium-rich soil.</title>
        <authorList>
            <person name="ORTET P."/>
        </authorList>
    </citation>
    <scope>NUCLEOTIDE SEQUENCE [LARGE SCALE GENOMIC DNA]</scope>
    <source>
        <strain evidence="3 4">Viu22</strain>
    </source>
</reference>
<evidence type="ECO:0000313" key="4">
    <source>
        <dbReference type="Proteomes" id="UP000276888"/>
    </source>
</evidence>
<protein>
    <submittedName>
        <fullName evidence="3">Uncharacterized protein</fullName>
    </submittedName>
</protein>
<evidence type="ECO:0000313" key="3">
    <source>
        <dbReference type="EMBL" id="AZS35609.1"/>
    </source>
</evidence>
<feature type="transmembrane region" description="Helical" evidence="2">
    <location>
        <begin position="100"/>
        <end position="127"/>
    </location>
</feature>
<feature type="region of interest" description="Disordered" evidence="1">
    <location>
        <begin position="1"/>
        <end position="20"/>
    </location>
</feature>